<dbReference type="InterPro" id="IPR009100">
    <property type="entry name" value="AcylCoA_DH/oxidase_NM_dom_sf"/>
</dbReference>
<feature type="domain" description="Acyl-CoA dehydrogenase/oxidase C-terminal" evidence="7">
    <location>
        <begin position="230"/>
        <end position="380"/>
    </location>
</feature>
<dbReference type="GO" id="GO:0003995">
    <property type="term" value="F:acyl-CoA dehydrogenase activity"/>
    <property type="evidence" value="ECO:0007669"/>
    <property type="project" value="InterPro"/>
</dbReference>
<dbReference type="InterPro" id="IPR037069">
    <property type="entry name" value="AcylCoA_DH/ox_N_sf"/>
</dbReference>
<dbReference type="Pfam" id="PF00441">
    <property type="entry name" value="Acyl-CoA_dh_1"/>
    <property type="match status" value="1"/>
</dbReference>
<evidence type="ECO:0000256" key="4">
    <source>
        <dbReference type="ARBA" id="ARBA00022827"/>
    </source>
</evidence>
<evidence type="ECO:0000256" key="2">
    <source>
        <dbReference type="ARBA" id="ARBA00009347"/>
    </source>
</evidence>
<dbReference type="InterPro" id="IPR046373">
    <property type="entry name" value="Acyl-CoA_Oxase/DH_mid-dom_sf"/>
</dbReference>
<dbReference type="Pfam" id="PF02770">
    <property type="entry name" value="Acyl-CoA_dh_M"/>
    <property type="match status" value="1"/>
</dbReference>
<protein>
    <submittedName>
        <fullName evidence="10">Crotonobetainyl-CoA reductase</fullName>
        <ecNumber evidence="10">1.3.8.13</ecNumber>
    </submittedName>
</protein>
<proteinExistence type="inferred from homology"/>
<evidence type="ECO:0000256" key="6">
    <source>
        <dbReference type="RuleBase" id="RU362125"/>
    </source>
</evidence>
<evidence type="ECO:0000259" key="9">
    <source>
        <dbReference type="Pfam" id="PF02771"/>
    </source>
</evidence>
<dbReference type="GO" id="GO:0050660">
    <property type="term" value="F:flavin adenine dinucleotide binding"/>
    <property type="evidence" value="ECO:0007669"/>
    <property type="project" value="InterPro"/>
</dbReference>
<dbReference type="PIRSF" id="PIRSF016578">
    <property type="entry name" value="HsaA"/>
    <property type="match status" value="1"/>
</dbReference>
<dbReference type="AlphaFoldDB" id="A0A7G9YXN3"/>
<comment type="cofactor">
    <cofactor evidence="1 6">
        <name>FAD</name>
        <dbReference type="ChEBI" id="CHEBI:57692"/>
    </cofactor>
</comment>
<evidence type="ECO:0000259" key="7">
    <source>
        <dbReference type="Pfam" id="PF00441"/>
    </source>
</evidence>
<dbReference type="InterPro" id="IPR006091">
    <property type="entry name" value="Acyl-CoA_Oxase/DH_mid-dom"/>
</dbReference>
<dbReference type="EMBL" id="MT631520">
    <property type="protein sequence ID" value="QNO52767.1"/>
    <property type="molecule type" value="Genomic_DNA"/>
</dbReference>
<dbReference type="SUPFAM" id="SSF47203">
    <property type="entry name" value="Acyl-CoA dehydrogenase C-terminal domain-like"/>
    <property type="match status" value="1"/>
</dbReference>
<dbReference type="Gene3D" id="1.20.140.10">
    <property type="entry name" value="Butyryl-CoA Dehydrogenase, subunit A, domain 3"/>
    <property type="match status" value="1"/>
</dbReference>
<keyword evidence="4 6" id="KW-0274">FAD</keyword>
<evidence type="ECO:0000256" key="3">
    <source>
        <dbReference type="ARBA" id="ARBA00022630"/>
    </source>
</evidence>
<dbReference type="PROSITE" id="PS00072">
    <property type="entry name" value="ACYL_COA_DH_1"/>
    <property type="match status" value="1"/>
</dbReference>
<dbReference type="Pfam" id="PF02771">
    <property type="entry name" value="Acyl-CoA_dh_N"/>
    <property type="match status" value="1"/>
</dbReference>
<feature type="domain" description="Acyl-CoA oxidase/dehydrogenase middle" evidence="8">
    <location>
        <begin position="121"/>
        <end position="218"/>
    </location>
</feature>
<dbReference type="PANTHER" id="PTHR43884:SF12">
    <property type="entry name" value="ISOVALERYL-COA DEHYDROGENASE, MITOCHONDRIAL-RELATED"/>
    <property type="match status" value="1"/>
</dbReference>
<dbReference type="InterPro" id="IPR013786">
    <property type="entry name" value="AcylCoA_DH/ox_N"/>
</dbReference>
<dbReference type="InterPro" id="IPR009075">
    <property type="entry name" value="AcylCo_DH/oxidase_C"/>
</dbReference>
<dbReference type="EC" id="1.3.8.13" evidence="10"/>
<name>A0A7G9YXN3_9EURY</name>
<dbReference type="PANTHER" id="PTHR43884">
    <property type="entry name" value="ACYL-COA DEHYDROGENASE"/>
    <property type="match status" value="1"/>
</dbReference>
<evidence type="ECO:0000259" key="8">
    <source>
        <dbReference type="Pfam" id="PF02770"/>
    </source>
</evidence>
<accession>A0A7G9YXN3</accession>
<evidence type="ECO:0000256" key="5">
    <source>
        <dbReference type="ARBA" id="ARBA00023002"/>
    </source>
</evidence>
<dbReference type="FunFam" id="1.20.140.10:FF:000004">
    <property type="entry name" value="Acyl-CoA dehydrogenase FadE25"/>
    <property type="match status" value="1"/>
</dbReference>
<dbReference type="SUPFAM" id="SSF56645">
    <property type="entry name" value="Acyl-CoA dehydrogenase NM domain-like"/>
    <property type="match status" value="1"/>
</dbReference>
<evidence type="ECO:0000313" key="10">
    <source>
        <dbReference type="EMBL" id="QNO52767.1"/>
    </source>
</evidence>
<dbReference type="InterPro" id="IPR006089">
    <property type="entry name" value="Acyl-CoA_DH_CS"/>
</dbReference>
<dbReference type="FunFam" id="1.10.540.10:FF:000002">
    <property type="entry name" value="Acyl-CoA dehydrogenase FadE19"/>
    <property type="match status" value="1"/>
</dbReference>
<dbReference type="Gene3D" id="1.10.540.10">
    <property type="entry name" value="Acyl-CoA dehydrogenase/oxidase, N-terminal domain"/>
    <property type="match status" value="1"/>
</dbReference>
<reference evidence="10" key="1">
    <citation type="submission" date="2020-06" db="EMBL/GenBank/DDBJ databases">
        <title>Unique genomic features of the anaerobic methanotrophic archaea.</title>
        <authorList>
            <person name="Chadwick G.L."/>
            <person name="Skennerton C.T."/>
            <person name="Laso-Perez R."/>
            <person name="Leu A.O."/>
            <person name="Speth D.R."/>
            <person name="Yu H."/>
            <person name="Morgan-Lang C."/>
            <person name="Hatzenpichler R."/>
            <person name="Goudeau D."/>
            <person name="Malmstrom R."/>
            <person name="Brazelton W.J."/>
            <person name="Woyke T."/>
            <person name="Hallam S.J."/>
            <person name="Tyson G.W."/>
            <person name="Wegener G."/>
            <person name="Boetius A."/>
            <person name="Orphan V."/>
        </authorList>
    </citation>
    <scope>NUCLEOTIDE SEQUENCE</scope>
</reference>
<comment type="similarity">
    <text evidence="2 6">Belongs to the acyl-CoA dehydrogenase family.</text>
</comment>
<dbReference type="FunFam" id="2.40.110.10:FF:000001">
    <property type="entry name" value="Acyl-CoA dehydrogenase, mitochondrial"/>
    <property type="match status" value="1"/>
</dbReference>
<sequence>MEFELKEEEAAFRRIARQFAVDEVLPRAAEIDRKGKIPRDISQRMAELKLFGIPFPKKYGGADATMMSYVLVSEEISSASASIGFLSAAGLISSFPIYYAGSEKQKERYLKPLCSGEKSGAFALTEPSAGSDPASIETTAVKRGGEYVLNGRKALITNAAVADIYVVLAYTDKSKKKGADGMSAFIVEKGTEGFSFANFEDIMGMRGCVVGGLEFKDCRIPEENRLGGEGEGFKIAMATLDMDRIGISSIGVGITQACLDASKKYANERIQFSQPIVNFPPVQFMLADMAVELETARLLTYKAAYLADKGKGERITKEASMAKLYASEVALRAATNAVQIHGGYGCTKRCPAERYFRDAKILSIVVGTSEIQRMIIARELRREAR</sequence>
<dbReference type="Gene3D" id="2.40.110.10">
    <property type="entry name" value="Butyryl-CoA Dehydrogenase, subunit A, domain 2"/>
    <property type="match status" value="1"/>
</dbReference>
<gene>
    <name evidence="10" type="primary">caiA</name>
    <name evidence="10" type="ORF">KDAIOKAM_00038</name>
</gene>
<feature type="domain" description="Acyl-CoA dehydrogenase/oxidase N-terminal" evidence="9">
    <location>
        <begin position="7"/>
        <end position="117"/>
    </location>
</feature>
<evidence type="ECO:0000256" key="1">
    <source>
        <dbReference type="ARBA" id="ARBA00001974"/>
    </source>
</evidence>
<dbReference type="InterPro" id="IPR036250">
    <property type="entry name" value="AcylCo_DH-like_C"/>
</dbReference>
<organism evidence="10">
    <name type="scientific">Candidatus Methanophagaceae archaeon ANME-1 ERB6</name>
    <dbReference type="NCBI Taxonomy" id="2759912"/>
    <lineage>
        <taxon>Archaea</taxon>
        <taxon>Methanobacteriati</taxon>
        <taxon>Methanobacteriota</taxon>
        <taxon>Stenosarchaea group</taxon>
        <taxon>Methanomicrobia</taxon>
        <taxon>Candidatus Methanophagales</taxon>
        <taxon>Candidatus Methanophagaceae</taxon>
    </lineage>
</organism>
<keyword evidence="5 6" id="KW-0560">Oxidoreductase</keyword>
<keyword evidence="3 6" id="KW-0285">Flavoprotein</keyword>